<keyword evidence="2" id="KW-0328">Glycosyltransferase</keyword>
<accession>A0A4S4FM40</accession>
<evidence type="ECO:0000256" key="2">
    <source>
        <dbReference type="ARBA" id="ARBA00022676"/>
    </source>
</evidence>
<gene>
    <name evidence="5" type="ORF">E6C70_14035</name>
</gene>
<feature type="domain" description="Glycosyltransferase subfamily 4-like N-terminal" evidence="4">
    <location>
        <begin position="46"/>
        <end position="166"/>
    </location>
</feature>
<dbReference type="CDD" id="cd03801">
    <property type="entry name" value="GT4_PimA-like"/>
    <property type="match status" value="1"/>
</dbReference>
<dbReference type="RefSeq" id="WP_136425181.1">
    <property type="nucleotide sequence ID" value="NZ_SSSN01000012.1"/>
</dbReference>
<keyword evidence="3 5" id="KW-0808">Transferase</keyword>
<name>A0A4S4FM40_9MICO</name>
<dbReference type="InterPro" id="IPR028098">
    <property type="entry name" value="Glyco_trans_4-like_N"/>
</dbReference>
<dbReference type="Proteomes" id="UP000307380">
    <property type="component" value="Unassembled WGS sequence"/>
</dbReference>
<evidence type="ECO:0000313" key="6">
    <source>
        <dbReference type="Proteomes" id="UP000307380"/>
    </source>
</evidence>
<sequence length="355" mass="37303">MSLDIDGLRTSTGTAFTAWHVGRRGEVAGGMTQVLNGYLEWPFADCRVDVIISRDGSSGLRAMRLFAAAAARLLSLRDPRTNAVVVHLSQGGSFVREGLLLRLAAARGFGTIAHLHGSSFVDFAHADPERVRAVLRRADRVFALSDETADAVRALVPDAVIDLVPNAVPGGGGSSGTHRVVFGGAVSRRKGVDVLVEAWRSVEHHGWTLDIVGPTADEDVIVDDLADATFHGALPHDQLMALLDDAAIAVLPSRDEAMPMFILEALARGCAVIATRVGGVPEVLVGGAGLLVEPADTRALTGALQSLIDDAGALSTMQAAGRQRFAEAFSASAVYPRVADLWRGVLTRPAGATRA</sequence>
<dbReference type="GO" id="GO:0016757">
    <property type="term" value="F:glycosyltransferase activity"/>
    <property type="evidence" value="ECO:0007669"/>
    <property type="project" value="UniProtKB-KW"/>
</dbReference>
<evidence type="ECO:0000256" key="3">
    <source>
        <dbReference type="ARBA" id="ARBA00022679"/>
    </source>
</evidence>
<reference evidence="5 6" key="1">
    <citation type="submission" date="2019-04" db="EMBL/GenBank/DDBJ databases">
        <authorList>
            <person name="Jiang L."/>
        </authorList>
    </citation>
    <scope>NUCLEOTIDE SEQUENCE [LARGE SCALE GENOMIC DNA]</scope>
    <source>
        <strain evidence="5 6">YIM 131861</strain>
    </source>
</reference>
<organism evidence="5 6">
    <name type="scientific">Orlajensenia flava</name>
    <dbReference type="NCBI Taxonomy" id="2565934"/>
    <lineage>
        <taxon>Bacteria</taxon>
        <taxon>Bacillati</taxon>
        <taxon>Actinomycetota</taxon>
        <taxon>Actinomycetes</taxon>
        <taxon>Micrococcales</taxon>
        <taxon>Microbacteriaceae</taxon>
        <taxon>Orlajensenia</taxon>
    </lineage>
</organism>
<dbReference type="EMBL" id="SSSN01000012">
    <property type="protein sequence ID" value="THG31174.1"/>
    <property type="molecule type" value="Genomic_DNA"/>
</dbReference>
<dbReference type="PANTHER" id="PTHR12526:SF640">
    <property type="entry name" value="COLANIC ACID BIOSYNTHESIS GLYCOSYLTRANSFERASE WCAL-RELATED"/>
    <property type="match status" value="1"/>
</dbReference>
<dbReference type="SUPFAM" id="SSF53756">
    <property type="entry name" value="UDP-Glycosyltransferase/glycogen phosphorylase"/>
    <property type="match status" value="1"/>
</dbReference>
<protein>
    <submittedName>
        <fullName evidence="5">Glycosyltransferase family 4 protein</fullName>
    </submittedName>
</protein>
<dbReference type="Gene3D" id="3.40.50.2000">
    <property type="entry name" value="Glycogen Phosphorylase B"/>
    <property type="match status" value="2"/>
</dbReference>
<dbReference type="PANTHER" id="PTHR12526">
    <property type="entry name" value="GLYCOSYLTRANSFERASE"/>
    <property type="match status" value="1"/>
</dbReference>
<dbReference type="Pfam" id="PF13579">
    <property type="entry name" value="Glyco_trans_4_4"/>
    <property type="match status" value="1"/>
</dbReference>
<evidence type="ECO:0000259" key="4">
    <source>
        <dbReference type="Pfam" id="PF13579"/>
    </source>
</evidence>
<keyword evidence="6" id="KW-1185">Reference proteome</keyword>
<dbReference type="AlphaFoldDB" id="A0A4S4FM40"/>
<dbReference type="OrthoDB" id="477186at2"/>
<dbReference type="Pfam" id="PF13692">
    <property type="entry name" value="Glyco_trans_1_4"/>
    <property type="match status" value="1"/>
</dbReference>
<comment type="caution">
    <text evidence="5">The sequence shown here is derived from an EMBL/GenBank/DDBJ whole genome shotgun (WGS) entry which is preliminary data.</text>
</comment>
<evidence type="ECO:0000256" key="1">
    <source>
        <dbReference type="ARBA" id="ARBA00009481"/>
    </source>
</evidence>
<evidence type="ECO:0000313" key="5">
    <source>
        <dbReference type="EMBL" id="THG31174.1"/>
    </source>
</evidence>
<proteinExistence type="inferred from homology"/>
<comment type="similarity">
    <text evidence="1">Belongs to the glycosyltransferase group 1 family. Glycosyltransferase 4 subfamily.</text>
</comment>